<dbReference type="PIRSF" id="PIRSF029681">
    <property type="entry name" value="PagL"/>
    <property type="match status" value="1"/>
</dbReference>
<feature type="site" description="Critical for activity" evidence="3">
    <location>
        <position position="159"/>
    </location>
</feature>
<feature type="chain" id="PRO_5009209642" description="Lipid A deacylase" evidence="4">
    <location>
        <begin position="24"/>
        <end position="180"/>
    </location>
</feature>
<dbReference type="Proteomes" id="UP000175691">
    <property type="component" value="Unassembled WGS sequence"/>
</dbReference>
<dbReference type="OrthoDB" id="9797122at2"/>
<name>A0A1E7ZAA2_9ALTE</name>
<dbReference type="InterPro" id="IPR018550">
    <property type="entry name" value="Lipid-A_deacylase-rel"/>
</dbReference>
<comment type="function">
    <text evidence="1">Has lipid A 3-O-deacylase activity. Hydrolyzes the ester bond at the 3 position of lipid A, a bioactive component of lipopolysaccharide (LPS), thereby releasing the primary fatty acyl moiety.</text>
</comment>
<keyword evidence="6" id="KW-1185">Reference proteome</keyword>
<comment type="caution">
    <text evidence="5">The sequence shown here is derived from an EMBL/GenBank/DDBJ whole genome shotgun (WGS) entry which is preliminary data.</text>
</comment>
<evidence type="ECO:0000313" key="6">
    <source>
        <dbReference type="Proteomes" id="UP000175691"/>
    </source>
</evidence>
<dbReference type="GO" id="GO:0050528">
    <property type="term" value="F:acyloxyacyl hydrolase activity"/>
    <property type="evidence" value="ECO:0007669"/>
    <property type="project" value="UniProtKB-EC"/>
</dbReference>
<keyword evidence="4" id="KW-0732">Signal</keyword>
<sequence length="180" mass="20474">MLFVRRNLFIAIILTAFSLSAHAGRQAVAVDYLHGSDNIDGVRLAYRPLSYDLYTDWFGDIKLYWEASFNIWEYGEDNSHATNLAVAISPVIVKQLTSVYDKYPLYLEAGIGASLVNDRHFAGKNIGSHYQFEDRLGFLLSLDEQENNQIALRYMHYSNGGLNSDNPGLDFLNVSYSYHF</sequence>
<feature type="active site" description="Charge relay system" evidence="2">
    <location>
        <position position="170"/>
    </location>
</feature>
<evidence type="ECO:0000313" key="5">
    <source>
        <dbReference type="EMBL" id="OFC70463.1"/>
    </source>
</evidence>
<dbReference type="Pfam" id="PF09411">
    <property type="entry name" value="PagL"/>
    <property type="match status" value="1"/>
</dbReference>
<evidence type="ECO:0000256" key="4">
    <source>
        <dbReference type="SAM" id="SignalP"/>
    </source>
</evidence>
<feature type="active site" description="Charge relay system" evidence="2">
    <location>
        <position position="158"/>
    </location>
</feature>
<dbReference type="EMBL" id="MDHN01000029">
    <property type="protein sequence ID" value="OFC70463.1"/>
    <property type="molecule type" value="Genomic_DNA"/>
</dbReference>
<keyword evidence="1" id="KW-0378">Hydrolase</keyword>
<accession>A0A1E7ZAA2</accession>
<keyword evidence="1" id="KW-0472">Membrane</keyword>
<reference evidence="5 6" key="1">
    <citation type="submission" date="2016-08" db="EMBL/GenBank/DDBJ databases">
        <authorList>
            <person name="Seilhamer J.J."/>
        </authorList>
    </citation>
    <scope>NUCLEOTIDE SEQUENCE [LARGE SCALE GENOMIC DNA]</scope>
    <source>
        <strain evidence="5 6">KCTC 42603</strain>
    </source>
</reference>
<dbReference type="Gene3D" id="2.40.160.20">
    <property type="match status" value="1"/>
</dbReference>
<comment type="subunit">
    <text evidence="1">Homodimer.</text>
</comment>
<comment type="catalytic activity">
    <reaction evidence="1">
        <text>a 3-(acyloxy)acyl derivative of bacterial toxin + H2O = a 3-hydroxyacyl derivative of bacterial toxin + a fatty acid + H(+)</text>
        <dbReference type="Rhea" id="RHEA:12032"/>
        <dbReference type="ChEBI" id="CHEBI:15377"/>
        <dbReference type="ChEBI" id="CHEBI:15378"/>
        <dbReference type="ChEBI" id="CHEBI:28868"/>
        <dbReference type="ChEBI" id="CHEBI:136853"/>
        <dbReference type="ChEBI" id="CHEBI:140675"/>
        <dbReference type="EC" id="3.1.1.77"/>
    </reaction>
</comment>
<proteinExistence type="inferred from homology"/>
<feature type="active site" description="Charge relay system" evidence="2">
    <location>
        <position position="156"/>
    </location>
</feature>
<dbReference type="STRING" id="1656094.BFC18_15000"/>
<protein>
    <recommendedName>
        <fullName evidence="1">Lipid A deacylase</fullName>
        <ecNumber evidence="1">3.1.1.77</ecNumber>
    </recommendedName>
    <alternativeName>
        <fullName evidence="1">LPS 3-O-deacylase</fullName>
    </alternativeName>
    <alternativeName>
        <fullName evidence="1">Outer membrane enzyme</fullName>
    </alternativeName>
</protein>
<organism evidence="5 6">
    <name type="scientific">Alteromonas confluentis</name>
    <dbReference type="NCBI Taxonomy" id="1656094"/>
    <lineage>
        <taxon>Bacteria</taxon>
        <taxon>Pseudomonadati</taxon>
        <taxon>Pseudomonadota</taxon>
        <taxon>Gammaproteobacteria</taxon>
        <taxon>Alteromonadales</taxon>
        <taxon>Alteromonadaceae</taxon>
        <taxon>Alteromonas/Salinimonas group</taxon>
        <taxon>Alteromonas</taxon>
    </lineage>
</organism>
<comment type="similarity">
    <text evidence="1">Belongs to the PagL family.</text>
</comment>
<evidence type="ECO:0000256" key="2">
    <source>
        <dbReference type="PIRSR" id="PIRSR029681-1"/>
    </source>
</evidence>
<comment type="subcellular location">
    <subcellularLocation>
        <location evidence="1">Cell outer membrane</location>
        <topology evidence="1">Multi-pass membrane protein</topology>
    </subcellularLocation>
</comment>
<evidence type="ECO:0000256" key="1">
    <source>
        <dbReference type="PIRNR" id="PIRNR029681"/>
    </source>
</evidence>
<keyword evidence="1" id="KW-0998">Cell outer membrane</keyword>
<dbReference type="EC" id="3.1.1.77" evidence="1"/>
<dbReference type="RefSeq" id="WP_070126105.1">
    <property type="nucleotide sequence ID" value="NZ_MDHN01000029.1"/>
</dbReference>
<evidence type="ECO:0000256" key="3">
    <source>
        <dbReference type="PIRSR" id="PIRSR029681-2"/>
    </source>
</evidence>
<gene>
    <name evidence="5" type="ORF">BFC18_15000</name>
</gene>
<dbReference type="GO" id="GO:0009279">
    <property type="term" value="C:cell outer membrane"/>
    <property type="evidence" value="ECO:0007669"/>
    <property type="project" value="UniProtKB-SubCell"/>
</dbReference>
<feature type="signal peptide" evidence="4">
    <location>
        <begin position="1"/>
        <end position="23"/>
    </location>
</feature>
<dbReference type="AlphaFoldDB" id="A0A1E7ZAA2"/>